<feature type="transmembrane region" description="Helical" evidence="2">
    <location>
        <begin position="103"/>
        <end position="123"/>
    </location>
</feature>
<evidence type="ECO:0000256" key="1">
    <source>
        <dbReference type="SAM" id="MobiDB-lite"/>
    </source>
</evidence>
<dbReference type="Pfam" id="PF05884">
    <property type="entry name" value="ZYG-11_interact"/>
    <property type="match status" value="1"/>
</dbReference>
<feature type="transmembrane region" description="Helical" evidence="2">
    <location>
        <begin position="190"/>
        <end position="206"/>
    </location>
</feature>
<gene>
    <name evidence="3" type="ORF">CBOVIS_LOCUS4650</name>
</gene>
<name>A0A8S1ERA1_9PELO</name>
<accession>A0A8S1ERA1</accession>
<dbReference type="PANTHER" id="PTHR31176">
    <property type="entry name" value="MFS DOMAIN-CONTAINING PROTEIN-RELATED"/>
    <property type="match status" value="1"/>
</dbReference>
<dbReference type="PANTHER" id="PTHR31176:SF2">
    <property type="entry name" value="DUF389 DOMAIN MEMBRANE PROTEIN"/>
    <property type="match status" value="1"/>
</dbReference>
<dbReference type="Proteomes" id="UP000494206">
    <property type="component" value="Unassembled WGS sequence"/>
</dbReference>
<dbReference type="AlphaFoldDB" id="A0A8S1ERA1"/>
<feature type="compositionally biased region" description="Basic and acidic residues" evidence="1">
    <location>
        <begin position="1"/>
        <end position="10"/>
    </location>
</feature>
<dbReference type="EMBL" id="CADEPM010000003">
    <property type="protein sequence ID" value="CAB3401970.1"/>
    <property type="molecule type" value="Genomic_DNA"/>
</dbReference>
<protein>
    <submittedName>
        <fullName evidence="3">Uncharacterized protein</fullName>
    </submittedName>
</protein>
<comment type="caution">
    <text evidence="3">The sequence shown here is derived from an EMBL/GenBank/DDBJ whole genome shotgun (WGS) entry which is preliminary data.</text>
</comment>
<feature type="region of interest" description="Disordered" evidence="1">
    <location>
        <begin position="1"/>
        <end position="26"/>
    </location>
</feature>
<keyword evidence="2" id="KW-0472">Membrane</keyword>
<evidence type="ECO:0000313" key="3">
    <source>
        <dbReference type="EMBL" id="CAB3401970.1"/>
    </source>
</evidence>
<feature type="transmembrane region" description="Helical" evidence="2">
    <location>
        <begin position="129"/>
        <end position="153"/>
    </location>
</feature>
<sequence>MATESNERVPETPTQVGPPADPALLATGAGASATDAELAGVAMAVEAMRRYQKETQEIYERVRNAAHELKNPQQEAAAAITQKVNRLSDTLTDTRDAAVPANVLAATYVGSSVALAVFTLASLTGTYLLAPILGLLLPSFGAGLLAAAVIPAYAIYSNMERRADLLVLAGIQGILAGHAVAYSYLSSTPLAVLSPIVAAFVVPYVARQGRVRTLGGVLGASMGAHVLVGLVAGSLSMPYMTLAALYTGALAVPIQLSTVEQSNASEMMYSTTVVALTVAAKLSMFAVFGASTNQSSSASAAAGGAVQPTSSQ</sequence>
<dbReference type="OrthoDB" id="5825307at2759"/>
<reference evidence="3 4" key="1">
    <citation type="submission" date="2020-04" db="EMBL/GenBank/DDBJ databases">
        <authorList>
            <person name="Laetsch R D."/>
            <person name="Stevens L."/>
            <person name="Kumar S."/>
            <person name="Blaxter L. M."/>
        </authorList>
    </citation>
    <scope>NUCLEOTIDE SEQUENCE [LARGE SCALE GENOMIC DNA]</scope>
</reference>
<keyword evidence="2" id="KW-0812">Transmembrane</keyword>
<dbReference type="InterPro" id="IPR008574">
    <property type="entry name" value="Nematodes_ZYG-11_interact"/>
</dbReference>
<organism evidence="3 4">
    <name type="scientific">Caenorhabditis bovis</name>
    <dbReference type="NCBI Taxonomy" id="2654633"/>
    <lineage>
        <taxon>Eukaryota</taxon>
        <taxon>Metazoa</taxon>
        <taxon>Ecdysozoa</taxon>
        <taxon>Nematoda</taxon>
        <taxon>Chromadorea</taxon>
        <taxon>Rhabditida</taxon>
        <taxon>Rhabditina</taxon>
        <taxon>Rhabditomorpha</taxon>
        <taxon>Rhabditoidea</taxon>
        <taxon>Rhabditidae</taxon>
        <taxon>Peloderinae</taxon>
        <taxon>Caenorhabditis</taxon>
    </lineage>
</organism>
<keyword evidence="4" id="KW-1185">Reference proteome</keyword>
<keyword evidence="2" id="KW-1133">Transmembrane helix</keyword>
<proteinExistence type="predicted"/>
<feature type="transmembrane region" description="Helical" evidence="2">
    <location>
        <begin position="268"/>
        <end position="290"/>
    </location>
</feature>
<evidence type="ECO:0000256" key="2">
    <source>
        <dbReference type="SAM" id="Phobius"/>
    </source>
</evidence>
<evidence type="ECO:0000313" key="4">
    <source>
        <dbReference type="Proteomes" id="UP000494206"/>
    </source>
</evidence>
<feature type="transmembrane region" description="Helical" evidence="2">
    <location>
        <begin position="165"/>
        <end position="184"/>
    </location>
</feature>